<dbReference type="InterPro" id="IPR020846">
    <property type="entry name" value="MFS_dom"/>
</dbReference>
<dbReference type="Proteomes" id="UP000809789">
    <property type="component" value="Unassembled WGS sequence"/>
</dbReference>
<feature type="transmembrane region" description="Helical" evidence="6">
    <location>
        <begin position="297"/>
        <end position="317"/>
    </location>
</feature>
<evidence type="ECO:0000313" key="9">
    <source>
        <dbReference type="Proteomes" id="UP000809789"/>
    </source>
</evidence>
<feature type="domain" description="Major facilitator superfamily (MFS) profile" evidence="7">
    <location>
        <begin position="34"/>
        <end position="447"/>
    </location>
</feature>
<dbReference type="Pfam" id="PF07690">
    <property type="entry name" value="MFS_1"/>
    <property type="match status" value="1"/>
</dbReference>
<keyword evidence="9" id="KW-1185">Reference proteome</keyword>
<dbReference type="EMBL" id="JAESVG020000008">
    <property type="protein sequence ID" value="KAG8625400.1"/>
    <property type="molecule type" value="Genomic_DNA"/>
</dbReference>
<feature type="transmembrane region" description="Helical" evidence="6">
    <location>
        <begin position="161"/>
        <end position="185"/>
    </location>
</feature>
<feature type="transmembrane region" description="Helical" evidence="6">
    <location>
        <begin position="131"/>
        <end position="149"/>
    </location>
</feature>
<feature type="transmembrane region" description="Helical" evidence="6">
    <location>
        <begin position="197"/>
        <end position="216"/>
    </location>
</feature>
<protein>
    <recommendedName>
        <fullName evidence="7">Major facilitator superfamily (MFS) profile domain-containing protein</fullName>
    </recommendedName>
</protein>
<keyword evidence="5 6" id="KW-0472">Membrane</keyword>
<accession>A0A8K0KY50</accession>
<dbReference type="OrthoDB" id="2962993at2759"/>
<evidence type="ECO:0000259" key="7">
    <source>
        <dbReference type="PROSITE" id="PS50850"/>
    </source>
</evidence>
<dbReference type="SUPFAM" id="SSF103473">
    <property type="entry name" value="MFS general substrate transporter"/>
    <property type="match status" value="1"/>
</dbReference>
<dbReference type="InterPro" id="IPR036259">
    <property type="entry name" value="MFS_trans_sf"/>
</dbReference>
<feature type="transmembrane region" description="Helical" evidence="6">
    <location>
        <begin position="64"/>
        <end position="85"/>
    </location>
</feature>
<organism evidence="8 9">
    <name type="scientific">Elsinoe batatas</name>
    <dbReference type="NCBI Taxonomy" id="2601811"/>
    <lineage>
        <taxon>Eukaryota</taxon>
        <taxon>Fungi</taxon>
        <taxon>Dikarya</taxon>
        <taxon>Ascomycota</taxon>
        <taxon>Pezizomycotina</taxon>
        <taxon>Dothideomycetes</taxon>
        <taxon>Dothideomycetidae</taxon>
        <taxon>Myriangiales</taxon>
        <taxon>Elsinoaceae</taxon>
        <taxon>Elsinoe</taxon>
    </lineage>
</organism>
<dbReference type="InterPro" id="IPR011701">
    <property type="entry name" value="MFS"/>
</dbReference>
<comment type="caution">
    <text evidence="8">The sequence shown here is derived from an EMBL/GenBank/DDBJ whole genome shotgun (WGS) entry which is preliminary data.</text>
</comment>
<evidence type="ECO:0000256" key="3">
    <source>
        <dbReference type="ARBA" id="ARBA00022692"/>
    </source>
</evidence>
<dbReference type="Gene3D" id="1.20.1250.20">
    <property type="entry name" value="MFS general substrate transporter like domains"/>
    <property type="match status" value="2"/>
</dbReference>
<keyword evidence="3 6" id="KW-0812">Transmembrane</keyword>
<sequence>MEQSPSKTQTTELILQDIDPKLEKALVRKLDSAIIPLVMLLYTLSFLDRVNVGNARLYGLEEDLNLSATQYQTAVSILFVTYIIFELPSNLVIKHYVRPSRWISFITTAWGIIATCTGLTQKYGGLITCRLLLGIFESGLFPGLAVYLTTFYTKRELALRVGYLFVSAAVAGACGGLLAYAIGFLDGTASLRGWRWIMILEGIPTVLLGISCWWLLADDPETAFFLSPEQKKMMLARRAAQPGQTDTFEWKDASKGLRDWKIYVFSAGQFCADTMLYGYSTFLPTIIRGINPGASTALVQVLTIPCYATGAITYLLVAWVSDHRQQRGLFTCVLGLFSVLGYALLMSPVGSNVQYAGCFLVALGLYVLVGLPLAWLPSNNPRYGKRTTATGLQLTIGNTSGIMAGFLYPPREGPRFLRGHGVTVGVVAVAVGIYAGMSVWFMRENKKRARGDRDARTEGMTEEEAWELGDENPRYVFTT</sequence>
<gene>
    <name evidence="8" type="ORF">KVT40_007151</name>
</gene>
<keyword evidence="2" id="KW-0813">Transport</keyword>
<feature type="transmembrane region" description="Helical" evidence="6">
    <location>
        <begin position="33"/>
        <end position="52"/>
    </location>
</feature>
<evidence type="ECO:0000313" key="8">
    <source>
        <dbReference type="EMBL" id="KAG8625400.1"/>
    </source>
</evidence>
<dbReference type="AlphaFoldDB" id="A0A8K0KY50"/>
<comment type="subcellular location">
    <subcellularLocation>
        <location evidence="1">Membrane</location>
        <topology evidence="1">Multi-pass membrane protein</topology>
    </subcellularLocation>
</comment>
<feature type="transmembrane region" description="Helical" evidence="6">
    <location>
        <begin position="353"/>
        <end position="376"/>
    </location>
</feature>
<feature type="transmembrane region" description="Helical" evidence="6">
    <location>
        <begin position="100"/>
        <end position="119"/>
    </location>
</feature>
<dbReference type="GO" id="GO:0022857">
    <property type="term" value="F:transmembrane transporter activity"/>
    <property type="evidence" value="ECO:0007669"/>
    <property type="project" value="InterPro"/>
</dbReference>
<name>A0A8K0KY50_9PEZI</name>
<dbReference type="GO" id="GO:0016020">
    <property type="term" value="C:membrane"/>
    <property type="evidence" value="ECO:0007669"/>
    <property type="project" value="UniProtKB-SubCell"/>
</dbReference>
<dbReference type="FunFam" id="1.20.1250.20:FF:000034">
    <property type="entry name" value="MFS general substrate transporter"/>
    <property type="match status" value="1"/>
</dbReference>
<feature type="transmembrane region" description="Helical" evidence="6">
    <location>
        <begin position="420"/>
        <end position="441"/>
    </location>
</feature>
<evidence type="ECO:0000256" key="2">
    <source>
        <dbReference type="ARBA" id="ARBA00022448"/>
    </source>
</evidence>
<dbReference type="PROSITE" id="PS50850">
    <property type="entry name" value="MFS"/>
    <property type="match status" value="1"/>
</dbReference>
<dbReference type="FunFam" id="1.20.1250.20:FF:000068">
    <property type="entry name" value="MFS general substrate transporter"/>
    <property type="match status" value="1"/>
</dbReference>
<evidence type="ECO:0000256" key="1">
    <source>
        <dbReference type="ARBA" id="ARBA00004141"/>
    </source>
</evidence>
<dbReference type="PANTHER" id="PTHR43791">
    <property type="entry name" value="PERMEASE-RELATED"/>
    <property type="match status" value="1"/>
</dbReference>
<dbReference type="PANTHER" id="PTHR43791:SF91">
    <property type="entry name" value="MAJOR FACILITATOR SUPERFAMILY (MFS) PROFILE DOMAIN-CONTAINING PROTEIN-RELATED"/>
    <property type="match status" value="1"/>
</dbReference>
<keyword evidence="4 6" id="KW-1133">Transmembrane helix</keyword>
<proteinExistence type="predicted"/>
<feature type="transmembrane region" description="Helical" evidence="6">
    <location>
        <begin position="329"/>
        <end position="347"/>
    </location>
</feature>
<evidence type="ECO:0000256" key="4">
    <source>
        <dbReference type="ARBA" id="ARBA00022989"/>
    </source>
</evidence>
<evidence type="ECO:0000256" key="6">
    <source>
        <dbReference type="SAM" id="Phobius"/>
    </source>
</evidence>
<reference evidence="8" key="1">
    <citation type="submission" date="2021-07" db="EMBL/GenBank/DDBJ databases">
        <title>Elsinoe batatas strain:CRI-CJ2 Genome sequencing and assembly.</title>
        <authorList>
            <person name="Huang L."/>
        </authorList>
    </citation>
    <scope>NUCLEOTIDE SEQUENCE</scope>
    <source>
        <strain evidence="8">CRI-CJ2</strain>
    </source>
</reference>
<feature type="transmembrane region" description="Helical" evidence="6">
    <location>
        <begin position="388"/>
        <end position="408"/>
    </location>
</feature>
<evidence type="ECO:0000256" key="5">
    <source>
        <dbReference type="ARBA" id="ARBA00023136"/>
    </source>
</evidence>